<dbReference type="Gene3D" id="2.70.170.10">
    <property type="entry name" value="Neurotransmitter-gated ion-channel ligand-binding domain"/>
    <property type="match status" value="1"/>
</dbReference>
<evidence type="ECO:0000313" key="6">
    <source>
        <dbReference type="WBParaSite" id="SVE_0095100.1"/>
    </source>
</evidence>
<feature type="transmembrane region" description="Helical" evidence="2">
    <location>
        <begin position="308"/>
        <end position="329"/>
    </location>
</feature>
<dbReference type="GO" id="GO:0005230">
    <property type="term" value="F:extracellular ligand-gated monoatomic ion channel activity"/>
    <property type="evidence" value="ECO:0007669"/>
    <property type="project" value="InterPro"/>
</dbReference>
<feature type="transmembrane region" description="Helical" evidence="2">
    <location>
        <begin position="384"/>
        <end position="405"/>
    </location>
</feature>
<evidence type="ECO:0000256" key="3">
    <source>
        <dbReference type="SAM" id="SignalP"/>
    </source>
</evidence>
<dbReference type="PANTHER" id="PTHR18945">
    <property type="entry name" value="NEUROTRANSMITTER GATED ION CHANNEL"/>
    <property type="match status" value="1"/>
</dbReference>
<keyword evidence="5" id="KW-1185">Reference proteome</keyword>
<dbReference type="Pfam" id="PF02931">
    <property type="entry name" value="Neur_chan_LBD"/>
    <property type="match status" value="1"/>
</dbReference>
<feature type="transmembrane region" description="Helical" evidence="2">
    <location>
        <begin position="278"/>
        <end position="296"/>
    </location>
</feature>
<keyword evidence="2" id="KW-0472">Membrane</keyword>
<dbReference type="InterPro" id="IPR036734">
    <property type="entry name" value="Neur_chan_lig-bd_sf"/>
</dbReference>
<accession>A0A0K0EWP7</accession>
<dbReference type="AlphaFoldDB" id="A0A0K0EWP7"/>
<protein>
    <submittedName>
        <fullName evidence="6">Neur_chan_LBD domain-containing protein</fullName>
    </submittedName>
</protein>
<sequence>MKDFQHFFIILFLLNFVFGQHFSQDRQRQHGVKTQIVHRIFSDYDPTLRPPPQEGSEHNSIIVMTSLVISNINLKGQIADIDVTLKQQWLDSRLSYQVDPREGVDEIKIDSSRIIWTPKTYFSKAKLITKEPFDTSYVVEPSGFIRSKEKVTLQTSVDSTPSFPFTSNKEITLKLSSKEHSIEDVAYVWSHAPPALKPVTVFDFALPVGYSFKEAYAGDCVGNYTIGSHSCIYVTIHLEASSTQFMITSFFPSLLLLISSWFHFFILPTWSVPRTISAVLPFIVFICVALFSSDWFWSKYLGSGLQYWLLFCIVLTFLSLFEYFLVIIFNSKRKEMHFVLPQSTQVTSPISNSTEIKTTNIPVEINSQPSPQGKCQKFLKNIDIISRIIFPLSTIVFILLFSITFN</sequence>
<feature type="signal peptide" evidence="3">
    <location>
        <begin position="1"/>
        <end position="19"/>
    </location>
</feature>
<keyword evidence="1 3" id="KW-0732">Signal</keyword>
<evidence type="ECO:0000256" key="2">
    <source>
        <dbReference type="SAM" id="Phobius"/>
    </source>
</evidence>
<dbReference type="GO" id="GO:0004888">
    <property type="term" value="F:transmembrane signaling receptor activity"/>
    <property type="evidence" value="ECO:0007669"/>
    <property type="project" value="InterPro"/>
</dbReference>
<dbReference type="PRINTS" id="PR00253">
    <property type="entry name" value="GABAARECEPTR"/>
</dbReference>
<dbReference type="Proteomes" id="UP000035680">
    <property type="component" value="Unassembled WGS sequence"/>
</dbReference>
<evidence type="ECO:0000313" key="5">
    <source>
        <dbReference type="Proteomes" id="UP000035680"/>
    </source>
</evidence>
<proteinExistence type="predicted"/>
<reference evidence="5" key="1">
    <citation type="submission" date="2014-07" db="EMBL/GenBank/DDBJ databases">
        <authorList>
            <person name="Martin A.A"/>
            <person name="De Silva N."/>
        </authorList>
    </citation>
    <scope>NUCLEOTIDE SEQUENCE</scope>
</reference>
<evidence type="ECO:0000259" key="4">
    <source>
        <dbReference type="Pfam" id="PF02931"/>
    </source>
</evidence>
<feature type="transmembrane region" description="Helical" evidence="2">
    <location>
        <begin position="245"/>
        <end position="266"/>
    </location>
</feature>
<dbReference type="Gene3D" id="1.20.58.390">
    <property type="entry name" value="Neurotransmitter-gated ion-channel transmembrane domain"/>
    <property type="match status" value="1"/>
</dbReference>
<dbReference type="WBParaSite" id="SVE_0095100.1">
    <property type="protein sequence ID" value="SVE_0095100.1"/>
    <property type="gene ID" value="SVE_0095100"/>
</dbReference>
<keyword evidence="2" id="KW-0812">Transmembrane</keyword>
<dbReference type="InterPro" id="IPR038050">
    <property type="entry name" value="Neuro_actylchol_rec"/>
</dbReference>
<keyword evidence="2" id="KW-1133">Transmembrane helix</keyword>
<dbReference type="GO" id="GO:0016020">
    <property type="term" value="C:membrane"/>
    <property type="evidence" value="ECO:0007669"/>
    <property type="project" value="InterPro"/>
</dbReference>
<dbReference type="SUPFAM" id="SSF63712">
    <property type="entry name" value="Nicotinic receptor ligand binding domain-like"/>
    <property type="match status" value="1"/>
</dbReference>
<dbReference type="InterPro" id="IPR006028">
    <property type="entry name" value="GABAA/Glycine_rcpt"/>
</dbReference>
<dbReference type="STRING" id="75913.A0A0K0EWP7"/>
<dbReference type="InterPro" id="IPR006201">
    <property type="entry name" value="Neur_channel"/>
</dbReference>
<feature type="domain" description="Neurotransmitter-gated ion-channel ligand-binding" evidence="4">
    <location>
        <begin position="34"/>
        <end position="195"/>
    </location>
</feature>
<name>A0A0K0EWP7_STRVS</name>
<evidence type="ECO:0000256" key="1">
    <source>
        <dbReference type="ARBA" id="ARBA00022729"/>
    </source>
</evidence>
<reference evidence="6" key="2">
    <citation type="submission" date="2015-08" db="UniProtKB">
        <authorList>
            <consortium name="WormBaseParasite"/>
        </authorList>
    </citation>
    <scope>IDENTIFICATION</scope>
</reference>
<dbReference type="InterPro" id="IPR006202">
    <property type="entry name" value="Neur_chan_lig-bd"/>
</dbReference>
<feature type="chain" id="PRO_5005328731" evidence="3">
    <location>
        <begin position="20"/>
        <end position="406"/>
    </location>
</feature>
<organism evidence="5 6">
    <name type="scientific">Strongyloides venezuelensis</name>
    <name type="common">Threadworm</name>
    <dbReference type="NCBI Taxonomy" id="75913"/>
    <lineage>
        <taxon>Eukaryota</taxon>
        <taxon>Metazoa</taxon>
        <taxon>Ecdysozoa</taxon>
        <taxon>Nematoda</taxon>
        <taxon>Chromadorea</taxon>
        <taxon>Rhabditida</taxon>
        <taxon>Tylenchina</taxon>
        <taxon>Panagrolaimomorpha</taxon>
        <taxon>Strongyloidoidea</taxon>
        <taxon>Strongyloididae</taxon>
        <taxon>Strongyloides</taxon>
    </lineage>
</organism>